<dbReference type="Pfam" id="PF09749">
    <property type="entry name" value="HVSL"/>
    <property type="match status" value="1"/>
</dbReference>
<keyword evidence="3" id="KW-0456">Lyase</keyword>
<dbReference type="Gene3D" id="3.90.1140.10">
    <property type="entry name" value="Cyclic phosphodiesterase"/>
    <property type="match status" value="1"/>
</dbReference>
<dbReference type="InterPro" id="IPR027521">
    <property type="entry name" value="Usb1"/>
</dbReference>
<dbReference type="EMBL" id="JAIWYP010000009">
    <property type="protein sequence ID" value="KAH3768349.1"/>
    <property type="molecule type" value="Genomic_DNA"/>
</dbReference>
<comment type="catalytic activity">
    <reaction evidence="5">
        <text>a 3'-end uridylyl-uridine-RNA = a 3'-end 2',3'-cyclophospho-uridine-RNA + uridine</text>
        <dbReference type="Rhea" id="RHEA:46052"/>
        <dbReference type="Rhea" id="RHEA-COMP:17384"/>
        <dbReference type="Rhea" id="RHEA-COMP:17385"/>
        <dbReference type="ChEBI" id="CHEBI:16704"/>
        <dbReference type="ChEBI" id="CHEBI:85643"/>
        <dbReference type="ChEBI" id="CHEBI:85644"/>
    </reaction>
    <physiologicalReaction direction="left-to-right" evidence="5">
        <dbReference type="Rhea" id="RHEA:46053"/>
    </physiologicalReaction>
</comment>
<accession>A0A9D4ICC9</accession>
<organism evidence="9 10">
    <name type="scientific">Dreissena polymorpha</name>
    <name type="common">Zebra mussel</name>
    <name type="synonym">Mytilus polymorpha</name>
    <dbReference type="NCBI Taxonomy" id="45954"/>
    <lineage>
        <taxon>Eukaryota</taxon>
        <taxon>Metazoa</taxon>
        <taxon>Spiralia</taxon>
        <taxon>Lophotrochozoa</taxon>
        <taxon>Mollusca</taxon>
        <taxon>Bivalvia</taxon>
        <taxon>Autobranchia</taxon>
        <taxon>Heteroconchia</taxon>
        <taxon>Euheterodonta</taxon>
        <taxon>Imparidentia</taxon>
        <taxon>Neoheterodontei</taxon>
        <taxon>Myida</taxon>
        <taxon>Dreissenoidea</taxon>
        <taxon>Dreissenidae</taxon>
        <taxon>Dreissena</taxon>
    </lineage>
</organism>
<dbReference type="GO" id="GO:0000175">
    <property type="term" value="F:3'-5'-RNA exonuclease activity"/>
    <property type="evidence" value="ECO:0007669"/>
    <property type="project" value="TreeGrafter"/>
</dbReference>
<reference evidence="9" key="2">
    <citation type="submission" date="2020-11" db="EMBL/GenBank/DDBJ databases">
        <authorList>
            <person name="McCartney M.A."/>
            <person name="Auch B."/>
            <person name="Kono T."/>
            <person name="Mallez S."/>
            <person name="Becker A."/>
            <person name="Gohl D.M."/>
            <person name="Silverstein K.A.T."/>
            <person name="Koren S."/>
            <person name="Bechman K.B."/>
            <person name="Herman A."/>
            <person name="Abrahante J.E."/>
            <person name="Garbe J."/>
        </authorList>
    </citation>
    <scope>NUCLEOTIDE SEQUENCE</scope>
    <source>
        <strain evidence="9">Duluth1</strain>
        <tissue evidence="9">Whole animal</tissue>
    </source>
</reference>
<dbReference type="Proteomes" id="UP000828390">
    <property type="component" value="Unassembled WGS sequence"/>
</dbReference>
<evidence type="ECO:0000256" key="6">
    <source>
        <dbReference type="ARBA" id="ARBA00029543"/>
    </source>
</evidence>
<evidence type="ECO:0000256" key="3">
    <source>
        <dbReference type="ARBA" id="ARBA00023239"/>
    </source>
</evidence>
<protein>
    <recommendedName>
        <fullName evidence="6">U6 snRNA phosphodiesterase 1</fullName>
    </recommendedName>
    <alternativeName>
        <fullName evidence="7">3'-5' RNA exonuclease USB1</fullName>
    </alternativeName>
</protein>
<keyword evidence="4" id="KW-0539">Nucleus</keyword>
<keyword evidence="1" id="KW-0540">Nuclease</keyword>
<feature type="region of interest" description="Disordered" evidence="8">
    <location>
        <begin position="1"/>
        <end position="31"/>
    </location>
</feature>
<dbReference type="PANTHER" id="PTHR13522:SF3">
    <property type="entry name" value="U6 SNRNA PHOSPHODIESTERASE 1"/>
    <property type="match status" value="1"/>
</dbReference>
<keyword evidence="10" id="KW-1185">Reference proteome</keyword>
<dbReference type="GO" id="GO:0005634">
    <property type="term" value="C:nucleus"/>
    <property type="evidence" value="ECO:0007669"/>
    <property type="project" value="TreeGrafter"/>
</dbReference>
<evidence type="ECO:0000256" key="8">
    <source>
        <dbReference type="SAM" id="MobiDB-lite"/>
    </source>
</evidence>
<evidence type="ECO:0000256" key="2">
    <source>
        <dbReference type="ARBA" id="ARBA00022801"/>
    </source>
</evidence>
<reference evidence="9" key="1">
    <citation type="journal article" date="2019" name="bioRxiv">
        <title>The Genome of the Zebra Mussel, Dreissena polymorpha: A Resource for Invasive Species Research.</title>
        <authorList>
            <person name="McCartney M.A."/>
            <person name="Auch B."/>
            <person name="Kono T."/>
            <person name="Mallez S."/>
            <person name="Zhang Y."/>
            <person name="Obille A."/>
            <person name="Becker A."/>
            <person name="Abrahante J.E."/>
            <person name="Garbe J."/>
            <person name="Badalamenti J.P."/>
            <person name="Herman A."/>
            <person name="Mangelson H."/>
            <person name="Liachko I."/>
            <person name="Sullivan S."/>
            <person name="Sone E.D."/>
            <person name="Koren S."/>
            <person name="Silverstein K.A.T."/>
            <person name="Beckman K.B."/>
            <person name="Gohl D.M."/>
        </authorList>
    </citation>
    <scope>NUCLEOTIDE SEQUENCE</scope>
    <source>
        <strain evidence="9">Duluth1</strain>
        <tissue evidence="9">Whole animal</tissue>
    </source>
</reference>
<name>A0A9D4ICC9_DREPO</name>
<dbReference type="AlphaFoldDB" id="A0A9D4ICC9"/>
<dbReference type="GO" id="GO:0034477">
    <property type="term" value="P:U6 snRNA 3'-end processing"/>
    <property type="evidence" value="ECO:0007669"/>
    <property type="project" value="InterPro"/>
</dbReference>
<keyword evidence="2" id="KW-0378">Hydrolase</keyword>
<sequence length="122" mass="13924">MSRLVSYSSSDSSDEEEHKDTIVSSNKVSVTKREKLPLPAEVAGLFIDRSVKSKDNPAEHSGRLRSFKHEEGNWATLVYAPYSGCEEDHFARLQSELFRCLQPLEFQPMEDYHMSLSRTVTL</sequence>
<comment type="caution">
    <text evidence="9">The sequence shown here is derived from an EMBL/GenBank/DDBJ whole genome shotgun (WGS) entry which is preliminary data.</text>
</comment>
<evidence type="ECO:0000256" key="5">
    <source>
        <dbReference type="ARBA" id="ARBA00029300"/>
    </source>
</evidence>
<dbReference type="GO" id="GO:0016829">
    <property type="term" value="F:lyase activity"/>
    <property type="evidence" value="ECO:0007669"/>
    <property type="project" value="UniProtKB-KW"/>
</dbReference>
<evidence type="ECO:0000256" key="4">
    <source>
        <dbReference type="ARBA" id="ARBA00023242"/>
    </source>
</evidence>
<evidence type="ECO:0000313" key="10">
    <source>
        <dbReference type="Proteomes" id="UP000828390"/>
    </source>
</evidence>
<feature type="compositionally biased region" description="Low complexity" evidence="8">
    <location>
        <begin position="1"/>
        <end position="11"/>
    </location>
</feature>
<dbReference type="PANTHER" id="PTHR13522">
    <property type="entry name" value="U6 SNRNA PHOSPHODIESTERASE 1"/>
    <property type="match status" value="1"/>
</dbReference>
<evidence type="ECO:0000256" key="7">
    <source>
        <dbReference type="ARBA" id="ARBA00030030"/>
    </source>
</evidence>
<evidence type="ECO:0000256" key="1">
    <source>
        <dbReference type="ARBA" id="ARBA00022722"/>
    </source>
</evidence>
<evidence type="ECO:0000313" key="9">
    <source>
        <dbReference type="EMBL" id="KAH3768349.1"/>
    </source>
</evidence>
<proteinExistence type="predicted"/>
<gene>
    <name evidence="9" type="ORF">DPMN_169561</name>
</gene>